<dbReference type="InterPro" id="IPR029055">
    <property type="entry name" value="Ntn_hydrolases_N"/>
</dbReference>
<organism evidence="1 2">
    <name type="scientific">Fusarium piperis</name>
    <dbReference type="NCBI Taxonomy" id="1435070"/>
    <lineage>
        <taxon>Eukaryota</taxon>
        <taxon>Fungi</taxon>
        <taxon>Dikarya</taxon>
        <taxon>Ascomycota</taxon>
        <taxon>Pezizomycotina</taxon>
        <taxon>Sordariomycetes</taxon>
        <taxon>Hypocreomycetidae</taxon>
        <taxon>Hypocreales</taxon>
        <taxon>Nectriaceae</taxon>
        <taxon>Fusarium</taxon>
        <taxon>Fusarium solani species complex</taxon>
    </lineage>
</organism>
<proteinExistence type="predicted"/>
<dbReference type="PANTHER" id="PTHR10188:SF6">
    <property type="entry name" value="N(4)-(BETA-N-ACETYLGLUCOSAMINYL)-L-ASPARAGINASE"/>
    <property type="match status" value="1"/>
</dbReference>
<reference evidence="1" key="1">
    <citation type="submission" date="2022-10" db="EMBL/GenBank/DDBJ databases">
        <title>Tapping the CABI collections for fungal endophytes: first genome assemblies for Collariella, Neodidymelliopsis, Ascochyta clinopodiicola, Didymella pomorum, Didymosphaeria variabile, Neocosmospora piperis and Neocucurbitaria cava.</title>
        <authorList>
            <person name="Hill R."/>
        </authorList>
    </citation>
    <scope>NUCLEOTIDE SEQUENCE</scope>
    <source>
        <strain evidence="1">IMI 366586</strain>
    </source>
</reference>
<evidence type="ECO:0000313" key="2">
    <source>
        <dbReference type="Proteomes" id="UP001140502"/>
    </source>
</evidence>
<dbReference type="GO" id="GO:0016811">
    <property type="term" value="F:hydrolase activity, acting on carbon-nitrogen (but not peptide) bonds, in linear amides"/>
    <property type="evidence" value="ECO:0007669"/>
    <property type="project" value="UniProtKB-ARBA"/>
</dbReference>
<sequence length="256" mass="27433">MDDRLPPPDGFFLLHAGATNSWESNLDRQQAIQEVLSSVASTARASLCAGALALDVVEEAVVALEDCPFLNAGKGSALTEDGTHELEAAIVDGKTGRYGAVAGLTTVKNPVHTGSGDDKRKGIPIQGPVSYGENYRGFLTTRYGSLSANLDELTGLAAKIRQSIGQTQRISIPCSWRAPSEHALKALQSEWYTVMFRMQSTMYHDAIEFFQRVLGYEYLLVPVTTASISSPMGLSASCLFATQMTHARSGVNNDGG</sequence>
<name>A0A9W8TCH5_9HYPO</name>
<dbReference type="Pfam" id="PF01112">
    <property type="entry name" value="Asparaginase_2"/>
    <property type="match status" value="1"/>
</dbReference>
<dbReference type="SUPFAM" id="SSF56235">
    <property type="entry name" value="N-terminal nucleophile aminohydrolases (Ntn hydrolases)"/>
    <property type="match status" value="1"/>
</dbReference>
<dbReference type="PANTHER" id="PTHR10188">
    <property type="entry name" value="L-ASPARAGINASE"/>
    <property type="match status" value="1"/>
</dbReference>
<evidence type="ECO:0000313" key="1">
    <source>
        <dbReference type="EMBL" id="KAJ4308782.1"/>
    </source>
</evidence>
<gene>
    <name evidence="1" type="ORF">N0V84_011898</name>
</gene>
<keyword evidence="2" id="KW-1185">Reference proteome</keyword>
<comment type="caution">
    <text evidence="1">The sequence shown here is derived from an EMBL/GenBank/DDBJ whole genome shotgun (WGS) entry which is preliminary data.</text>
</comment>
<dbReference type="InterPro" id="IPR000246">
    <property type="entry name" value="Peptidase_T2"/>
</dbReference>
<accession>A0A9W8TCH5</accession>
<dbReference type="Proteomes" id="UP001140502">
    <property type="component" value="Unassembled WGS sequence"/>
</dbReference>
<dbReference type="AlphaFoldDB" id="A0A9W8TCH5"/>
<protein>
    <submittedName>
        <fullName evidence="1">Uncharacterized protein</fullName>
    </submittedName>
</protein>
<dbReference type="EMBL" id="JAPEUR010000493">
    <property type="protein sequence ID" value="KAJ4308782.1"/>
    <property type="molecule type" value="Genomic_DNA"/>
</dbReference>
<dbReference type="OrthoDB" id="5096785at2759"/>